<dbReference type="Pfam" id="PF08352">
    <property type="entry name" value="oligo_HPY"/>
    <property type="match status" value="1"/>
</dbReference>
<evidence type="ECO:0000256" key="2">
    <source>
        <dbReference type="ARBA" id="ARBA00022448"/>
    </source>
</evidence>
<keyword evidence="3" id="KW-0547">Nucleotide-binding</keyword>
<dbReference type="InterPro" id="IPR003593">
    <property type="entry name" value="AAA+_ATPase"/>
</dbReference>
<feature type="region of interest" description="Disordered" evidence="5">
    <location>
        <begin position="267"/>
        <end position="292"/>
    </location>
</feature>
<dbReference type="KEGG" id="rcr:NCTC10994_00930"/>
<dbReference type="InterPro" id="IPR013563">
    <property type="entry name" value="Oligopep_ABC_C"/>
</dbReference>
<dbReference type="EMBL" id="LS483468">
    <property type="protein sequence ID" value="SQI29315.1"/>
    <property type="molecule type" value="Genomic_DNA"/>
</dbReference>
<dbReference type="GO" id="GO:0005524">
    <property type="term" value="F:ATP binding"/>
    <property type="evidence" value="ECO:0007669"/>
    <property type="project" value="UniProtKB-KW"/>
</dbReference>
<name>A0A2X4WQU9_9NOCA</name>
<dbReference type="EC" id="3.6.3.23" evidence="7"/>
<keyword evidence="4 7" id="KW-0067">ATP-binding</keyword>
<proteinExistence type="inferred from homology"/>
<dbReference type="RefSeq" id="WP_072698583.1">
    <property type="nucleotide sequence ID" value="NZ_JAFBBL010000001.1"/>
</dbReference>
<dbReference type="SUPFAM" id="SSF52540">
    <property type="entry name" value="P-loop containing nucleoside triphosphate hydrolases"/>
    <property type="match status" value="1"/>
</dbReference>
<dbReference type="PROSITE" id="PS50893">
    <property type="entry name" value="ABC_TRANSPORTER_2"/>
    <property type="match status" value="1"/>
</dbReference>
<keyword evidence="2" id="KW-0813">Transport</keyword>
<organism evidence="7 8">
    <name type="scientific">Rhodococcus coprophilus</name>
    <dbReference type="NCBI Taxonomy" id="38310"/>
    <lineage>
        <taxon>Bacteria</taxon>
        <taxon>Bacillati</taxon>
        <taxon>Actinomycetota</taxon>
        <taxon>Actinomycetes</taxon>
        <taxon>Mycobacteriales</taxon>
        <taxon>Nocardiaceae</taxon>
        <taxon>Rhodococcus</taxon>
    </lineage>
</organism>
<accession>A0A2X4WQU9</accession>
<gene>
    <name evidence="7" type="primary">gsiA_1</name>
    <name evidence="7" type="ORF">NCTC10994_00930</name>
</gene>
<keyword evidence="7" id="KW-0378">Hydrolase</keyword>
<dbReference type="CDD" id="cd03257">
    <property type="entry name" value="ABC_NikE_OppD_transporters"/>
    <property type="match status" value="1"/>
</dbReference>
<evidence type="ECO:0000256" key="5">
    <source>
        <dbReference type="SAM" id="MobiDB-lite"/>
    </source>
</evidence>
<dbReference type="InterPro" id="IPR050319">
    <property type="entry name" value="ABC_transp_ATP-bind"/>
</dbReference>
<dbReference type="PROSITE" id="PS00211">
    <property type="entry name" value="ABC_TRANSPORTER_1"/>
    <property type="match status" value="1"/>
</dbReference>
<evidence type="ECO:0000256" key="1">
    <source>
        <dbReference type="ARBA" id="ARBA00005417"/>
    </source>
</evidence>
<evidence type="ECO:0000313" key="8">
    <source>
        <dbReference type="Proteomes" id="UP000249091"/>
    </source>
</evidence>
<evidence type="ECO:0000313" key="7">
    <source>
        <dbReference type="EMBL" id="SQI29315.1"/>
    </source>
</evidence>
<evidence type="ECO:0000256" key="4">
    <source>
        <dbReference type="ARBA" id="ARBA00022840"/>
    </source>
</evidence>
<dbReference type="AlphaFoldDB" id="A0A2X4WQU9"/>
<evidence type="ECO:0000256" key="3">
    <source>
        <dbReference type="ARBA" id="ARBA00022741"/>
    </source>
</evidence>
<dbReference type="PANTHER" id="PTHR43776">
    <property type="entry name" value="TRANSPORT ATP-BINDING PROTEIN"/>
    <property type="match status" value="1"/>
</dbReference>
<comment type="similarity">
    <text evidence="1">Belongs to the ABC transporter superfamily.</text>
</comment>
<sequence>MAGSGTAHLRDDPDVVLSVRNLTVEYANGGNARVFAVSDVSFDARRGETVGLVGESGCGKSSVAKAILQLPPPTSGSVVVDGSELVGLRGSGLRSQRRKLQMIFQDPISSLNPMRKVKDIVAEGLRIQGGVSATEIESRTRTILERVGLDPDTASDRLPHEFSGGQCQRISIARAMVLDPELVICDEPVAALDVSVQAQIINLLEDMKTRYKLTLVFIAHDLAVVKNVSDRVVVMYLGKVCEVAESDELFTAPAHPYTRALISAVPEPDPEAQPRRAVSTGDIPSPVDPPSGCRFRTRCPSAQDTCAVEEPSVREIRPGHFVACHFPEGADPAAVSVGEAVGTGVLTG</sequence>
<dbReference type="FunFam" id="3.40.50.300:FF:000016">
    <property type="entry name" value="Oligopeptide ABC transporter ATP-binding component"/>
    <property type="match status" value="1"/>
</dbReference>
<dbReference type="GO" id="GO:0016887">
    <property type="term" value="F:ATP hydrolysis activity"/>
    <property type="evidence" value="ECO:0007669"/>
    <property type="project" value="InterPro"/>
</dbReference>
<dbReference type="GO" id="GO:0055085">
    <property type="term" value="P:transmembrane transport"/>
    <property type="evidence" value="ECO:0007669"/>
    <property type="project" value="UniProtKB-ARBA"/>
</dbReference>
<reference evidence="7 8" key="1">
    <citation type="submission" date="2018-06" db="EMBL/GenBank/DDBJ databases">
        <authorList>
            <consortium name="Pathogen Informatics"/>
            <person name="Doyle S."/>
        </authorList>
    </citation>
    <scope>NUCLEOTIDE SEQUENCE [LARGE SCALE GENOMIC DNA]</scope>
    <source>
        <strain evidence="7 8">NCTC10994</strain>
    </source>
</reference>
<dbReference type="STRING" id="1219011.GCA_001895045_00648"/>
<dbReference type="NCBIfam" id="TIGR01727">
    <property type="entry name" value="oligo_HPY"/>
    <property type="match status" value="1"/>
</dbReference>
<feature type="domain" description="ABC transporter" evidence="6">
    <location>
        <begin position="19"/>
        <end position="262"/>
    </location>
</feature>
<dbReference type="GO" id="GO:0015833">
    <property type="term" value="P:peptide transport"/>
    <property type="evidence" value="ECO:0007669"/>
    <property type="project" value="InterPro"/>
</dbReference>
<dbReference type="EC" id="3.6.3.-" evidence="7"/>
<dbReference type="SMART" id="SM00382">
    <property type="entry name" value="AAA"/>
    <property type="match status" value="1"/>
</dbReference>
<dbReference type="Proteomes" id="UP000249091">
    <property type="component" value="Chromosome 1"/>
</dbReference>
<dbReference type="InterPro" id="IPR027417">
    <property type="entry name" value="P-loop_NTPase"/>
</dbReference>
<keyword evidence="8" id="KW-1185">Reference proteome</keyword>
<dbReference type="InterPro" id="IPR017871">
    <property type="entry name" value="ABC_transporter-like_CS"/>
</dbReference>
<dbReference type="InterPro" id="IPR003439">
    <property type="entry name" value="ABC_transporter-like_ATP-bd"/>
</dbReference>
<dbReference type="Pfam" id="PF00005">
    <property type="entry name" value="ABC_tran"/>
    <property type="match status" value="1"/>
</dbReference>
<protein>
    <submittedName>
        <fullName evidence="7">Peptide ABC transporter ATP-binding protein</fullName>
        <ecNumber evidence="7">3.6.3.-</ecNumber>
        <ecNumber evidence="7">3.6.3.23</ecNumber>
    </submittedName>
</protein>
<evidence type="ECO:0000259" key="6">
    <source>
        <dbReference type="PROSITE" id="PS50893"/>
    </source>
</evidence>
<dbReference type="Gene3D" id="3.40.50.300">
    <property type="entry name" value="P-loop containing nucleotide triphosphate hydrolases"/>
    <property type="match status" value="1"/>
</dbReference>
<dbReference type="PANTHER" id="PTHR43776:SF7">
    <property type="entry name" value="D,D-DIPEPTIDE TRANSPORT ATP-BINDING PROTEIN DDPF-RELATED"/>
    <property type="match status" value="1"/>
</dbReference>